<proteinExistence type="inferred from homology"/>
<evidence type="ECO:0000256" key="9">
    <source>
        <dbReference type="ARBA" id="ARBA00023136"/>
    </source>
</evidence>
<keyword evidence="4 11" id="KW-0812">Transmembrane</keyword>
<dbReference type="InterPro" id="IPR027417">
    <property type="entry name" value="P-loop_NTPase"/>
</dbReference>
<sequence>MENQTVASSVQDWVQAVISPSSPLGLILAVLLVLTIPIALHRSVFKASGLTVLPSILLLGPSGSGKTALLTLFERGTNAATHTSQSPIAVECSLPVGTTAASDKYRSTYDPTNQTHKKFLLIDTPGHGKLRHHALQNITNPKNLKGIIFLVDAATMSAGNGGLRQTADYLHDVLLVLQKRMTGGKAMKALKEVSVLIAANKMDLFTALPAALVKKSLESEITKVRASRSKGLLDSGIGMGEDVDDDKDDWLGETGSSEFKFSQMEEFDITVEVAGGNVTGGDGPGVDKWWKWVSERL</sequence>
<dbReference type="FunCoup" id="A0A2T3BG35">
    <property type="interactions" value="620"/>
</dbReference>
<evidence type="ECO:0000256" key="7">
    <source>
        <dbReference type="ARBA" id="ARBA00022989"/>
    </source>
</evidence>
<dbReference type="GeneID" id="36570349"/>
<keyword evidence="5" id="KW-0547">Nucleotide-binding</keyword>
<keyword evidence="6" id="KW-0256">Endoplasmic reticulum</keyword>
<evidence type="ECO:0000256" key="10">
    <source>
        <dbReference type="ARBA" id="ARBA00023170"/>
    </source>
</evidence>
<dbReference type="InterPro" id="IPR019009">
    <property type="entry name" value="SRP_receptor_beta_su"/>
</dbReference>
<keyword evidence="13" id="KW-1185">Reference proteome</keyword>
<accession>A0A2T3BG35</accession>
<dbReference type="InParanoid" id="A0A2T3BG35"/>
<evidence type="ECO:0000313" key="13">
    <source>
        <dbReference type="Proteomes" id="UP000241818"/>
    </source>
</evidence>
<dbReference type="SUPFAM" id="SSF52540">
    <property type="entry name" value="P-loop containing nucleoside triphosphate hydrolases"/>
    <property type="match status" value="1"/>
</dbReference>
<evidence type="ECO:0000313" key="12">
    <source>
        <dbReference type="EMBL" id="PSS28376.1"/>
    </source>
</evidence>
<dbReference type="OrthoDB" id="41266at2759"/>
<keyword evidence="7 11" id="KW-1133">Transmembrane helix</keyword>
<dbReference type="AlphaFoldDB" id="A0A2T3BG35"/>
<keyword evidence="9 11" id="KW-0472">Membrane</keyword>
<dbReference type="PRINTS" id="PR00449">
    <property type="entry name" value="RASTRNSFRMNG"/>
</dbReference>
<evidence type="ECO:0000256" key="11">
    <source>
        <dbReference type="SAM" id="Phobius"/>
    </source>
</evidence>
<evidence type="ECO:0000256" key="4">
    <source>
        <dbReference type="ARBA" id="ARBA00022692"/>
    </source>
</evidence>
<comment type="similarity">
    <text evidence="2">Belongs to the SRP receptor beta subunit family.</text>
</comment>
<evidence type="ECO:0000256" key="2">
    <source>
        <dbReference type="ARBA" id="ARBA00005619"/>
    </source>
</evidence>
<dbReference type="CDD" id="cd04105">
    <property type="entry name" value="SR_beta"/>
    <property type="match status" value="1"/>
</dbReference>
<dbReference type="Proteomes" id="UP000241818">
    <property type="component" value="Unassembled WGS sequence"/>
</dbReference>
<name>A0A2T3BG35_AMORE</name>
<evidence type="ECO:0000256" key="6">
    <source>
        <dbReference type="ARBA" id="ARBA00022824"/>
    </source>
</evidence>
<feature type="transmembrane region" description="Helical" evidence="11">
    <location>
        <begin position="20"/>
        <end position="40"/>
    </location>
</feature>
<dbReference type="GO" id="GO:0005525">
    <property type="term" value="F:GTP binding"/>
    <property type="evidence" value="ECO:0007669"/>
    <property type="project" value="UniProtKB-KW"/>
</dbReference>
<protein>
    <recommendedName>
        <fullName evidence="3">Signal recognition particle receptor subunit beta</fullName>
    </recommendedName>
</protein>
<evidence type="ECO:0000256" key="5">
    <source>
        <dbReference type="ARBA" id="ARBA00022741"/>
    </source>
</evidence>
<dbReference type="EMBL" id="KZ679006">
    <property type="protein sequence ID" value="PSS28376.1"/>
    <property type="molecule type" value="Genomic_DNA"/>
</dbReference>
<evidence type="ECO:0000256" key="3">
    <source>
        <dbReference type="ARBA" id="ARBA00020256"/>
    </source>
</evidence>
<dbReference type="RefSeq" id="XP_024725901.1">
    <property type="nucleotide sequence ID" value="XM_024862268.1"/>
</dbReference>
<dbReference type="STRING" id="857342.A0A2T3BG35"/>
<organism evidence="12 13">
    <name type="scientific">Amorphotheca resinae ATCC 22711</name>
    <dbReference type="NCBI Taxonomy" id="857342"/>
    <lineage>
        <taxon>Eukaryota</taxon>
        <taxon>Fungi</taxon>
        <taxon>Dikarya</taxon>
        <taxon>Ascomycota</taxon>
        <taxon>Pezizomycotina</taxon>
        <taxon>Leotiomycetes</taxon>
        <taxon>Helotiales</taxon>
        <taxon>Amorphothecaceae</taxon>
        <taxon>Amorphotheca</taxon>
    </lineage>
</organism>
<dbReference type="Pfam" id="PF09439">
    <property type="entry name" value="SRPRB"/>
    <property type="match status" value="1"/>
</dbReference>
<evidence type="ECO:0000256" key="1">
    <source>
        <dbReference type="ARBA" id="ARBA00004389"/>
    </source>
</evidence>
<reference evidence="12 13" key="1">
    <citation type="journal article" date="2018" name="New Phytol.">
        <title>Comparative genomics and transcriptomics depict ericoid mycorrhizal fungi as versatile saprotrophs and plant mutualists.</title>
        <authorList>
            <person name="Martino E."/>
            <person name="Morin E."/>
            <person name="Grelet G.A."/>
            <person name="Kuo A."/>
            <person name="Kohler A."/>
            <person name="Daghino S."/>
            <person name="Barry K.W."/>
            <person name="Cichocki N."/>
            <person name="Clum A."/>
            <person name="Dockter R.B."/>
            <person name="Hainaut M."/>
            <person name="Kuo R.C."/>
            <person name="LaButti K."/>
            <person name="Lindahl B.D."/>
            <person name="Lindquist E.A."/>
            <person name="Lipzen A."/>
            <person name="Khouja H.R."/>
            <person name="Magnuson J."/>
            <person name="Murat C."/>
            <person name="Ohm R.A."/>
            <person name="Singer S.W."/>
            <person name="Spatafora J.W."/>
            <person name="Wang M."/>
            <person name="Veneault-Fourrey C."/>
            <person name="Henrissat B."/>
            <person name="Grigoriev I.V."/>
            <person name="Martin F.M."/>
            <person name="Perotto S."/>
        </authorList>
    </citation>
    <scope>NUCLEOTIDE SEQUENCE [LARGE SCALE GENOMIC DNA]</scope>
    <source>
        <strain evidence="12 13">ATCC 22711</strain>
    </source>
</reference>
<comment type="subcellular location">
    <subcellularLocation>
        <location evidence="1">Endoplasmic reticulum membrane</location>
        <topology evidence="1">Single-pass membrane protein</topology>
    </subcellularLocation>
</comment>
<evidence type="ECO:0000256" key="8">
    <source>
        <dbReference type="ARBA" id="ARBA00023134"/>
    </source>
</evidence>
<dbReference type="GO" id="GO:0005789">
    <property type="term" value="C:endoplasmic reticulum membrane"/>
    <property type="evidence" value="ECO:0007669"/>
    <property type="project" value="UniProtKB-SubCell"/>
</dbReference>
<keyword evidence="10" id="KW-0675">Receptor</keyword>
<keyword evidence="8" id="KW-0342">GTP-binding</keyword>
<dbReference type="Gene3D" id="3.40.50.300">
    <property type="entry name" value="P-loop containing nucleotide triphosphate hydrolases"/>
    <property type="match status" value="1"/>
</dbReference>
<gene>
    <name evidence="12" type="ORF">M430DRAFT_132765</name>
</gene>